<comment type="caution">
    <text evidence="2">The sequence shown here is derived from an EMBL/GenBank/DDBJ whole genome shotgun (WGS) entry which is preliminary data.</text>
</comment>
<feature type="non-terminal residue" evidence="2">
    <location>
        <position position="39"/>
    </location>
</feature>
<protein>
    <submittedName>
        <fullName evidence="2">Uncharacterized protein</fullName>
    </submittedName>
</protein>
<evidence type="ECO:0000313" key="3">
    <source>
        <dbReference type="Proteomes" id="UP000265520"/>
    </source>
</evidence>
<keyword evidence="3" id="KW-1185">Reference proteome</keyword>
<feature type="non-terminal residue" evidence="2">
    <location>
        <position position="1"/>
    </location>
</feature>
<dbReference type="Proteomes" id="UP000265520">
    <property type="component" value="Unassembled WGS sequence"/>
</dbReference>
<reference evidence="2 3" key="1">
    <citation type="journal article" date="2018" name="Front. Plant Sci.">
        <title>Red Clover (Trifolium pratense) and Zigzag Clover (T. medium) - A Picture of Genomic Similarities and Differences.</title>
        <authorList>
            <person name="Dluhosova J."/>
            <person name="Istvanek J."/>
            <person name="Nedelnik J."/>
            <person name="Repkova J."/>
        </authorList>
    </citation>
    <scope>NUCLEOTIDE SEQUENCE [LARGE SCALE GENOMIC DNA]</scope>
    <source>
        <strain evidence="3">cv. 10/8</strain>
        <tissue evidence="2">Leaf</tissue>
    </source>
</reference>
<accession>A0A392W232</accession>
<evidence type="ECO:0000256" key="1">
    <source>
        <dbReference type="SAM" id="Coils"/>
    </source>
</evidence>
<feature type="coiled-coil region" evidence="1">
    <location>
        <begin position="1"/>
        <end position="39"/>
    </location>
</feature>
<keyword evidence="1" id="KW-0175">Coiled coil</keyword>
<sequence length="39" mass="4367">VSEANNKVNFVSNNLEAAEKKYKEAKEKLEGELKGLKES</sequence>
<organism evidence="2 3">
    <name type="scientific">Trifolium medium</name>
    <dbReference type="NCBI Taxonomy" id="97028"/>
    <lineage>
        <taxon>Eukaryota</taxon>
        <taxon>Viridiplantae</taxon>
        <taxon>Streptophyta</taxon>
        <taxon>Embryophyta</taxon>
        <taxon>Tracheophyta</taxon>
        <taxon>Spermatophyta</taxon>
        <taxon>Magnoliopsida</taxon>
        <taxon>eudicotyledons</taxon>
        <taxon>Gunneridae</taxon>
        <taxon>Pentapetalae</taxon>
        <taxon>rosids</taxon>
        <taxon>fabids</taxon>
        <taxon>Fabales</taxon>
        <taxon>Fabaceae</taxon>
        <taxon>Papilionoideae</taxon>
        <taxon>50 kb inversion clade</taxon>
        <taxon>NPAAA clade</taxon>
        <taxon>Hologalegina</taxon>
        <taxon>IRL clade</taxon>
        <taxon>Trifolieae</taxon>
        <taxon>Trifolium</taxon>
    </lineage>
</organism>
<name>A0A392W232_9FABA</name>
<dbReference type="EMBL" id="LXQA011339747">
    <property type="protein sequence ID" value="MCI93819.1"/>
    <property type="molecule type" value="Genomic_DNA"/>
</dbReference>
<proteinExistence type="predicted"/>
<evidence type="ECO:0000313" key="2">
    <source>
        <dbReference type="EMBL" id="MCI93819.1"/>
    </source>
</evidence>
<dbReference type="AlphaFoldDB" id="A0A392W232"/>